<sequence length="250" mass="28699">MNEALLRRTVPVVVNSYNQPTYLLRMVARLIAADFRDIWIVDQASTTPETHQALALLESSSRCRIYRLRENAGPHWFFRSDLFRLVGSVFVYTDADLDFPHPFPPDFLSRLLVLTQRYKVGKAGCALDLSDADLFVERISNFQGRDYTIAQWEERFWAQAVEPDVYPAILDTTFALYNKAHFQVGDSFARAPFLQAVRVGGAWTAKHLPWYRDKRVPADEWAAYEASTKHSHWFNSAREAQPAPAQTEAL</sequence>
<dbReference type="GO" id="GO:0016740">
    <property type="term" value="F:transferase activity"/>
    <property type="evidence" value="ECO:0007669"/>
    <property type="project" value="UniProtKB-KW"/>
</dbReference>
<comment type="caution">
    <text evidence="2">The sequence shown here is derived from an EMBL/GenBank/DDBJ whole genome shotgun (WGS) entry which is preliminary data.</text>
</comment>
<protein>
    <submittedName>
        <fullName evidence="2">Glycosyltransferase family 2 protein</fullName>
    </submittedName>
</protein>
<dbReference type="InterPro" id="IPR029044">
    <property type="entry name" value="Nucleotide-diphossugar_trans"/>
</dbReference>
<dbReference type="OrthoDB" id="9785923at2"/>
<dbReference type="AlphaFoldDB" id="A0A4Q2R6J8"/>
<dbReference type="RefSeq" id="WP_129221398.1">
    <property type="nucleotide sequence ID" value="NZ_QYBC01000022.1"/>
</dbReference>
<proteinExistence type="predicted"/>
<evidence type="ECO:0000313" key="2">
    <source>
        <dbReference type="EMBL" id="RYB02187.1"/>
    </source>
</evidence>
<dbReference type="EMBL" id="QYBC01000022">
    <property type="protein sequence ID" value="RYB02187.1"/>
    <property type="molecule type" value="Genomic_DNA"/>
</dbReference>
<dbReference type="InterPro" id="IPR001173">
    <property type="entry name" value="Glyco_trans_2-like"/>
</dbReference>
<evidence type="ECO:0000259" key="1">
    <source>
        <dbReference type="Pfam" id="PF00535"/>
    </source>
</evidence>
<feature type="domain" description="Glycosyltransferase 2-like" evidence="1">
    <location>
        <begin position="12"/>
        <end position="102"/>
    </location>
</feature>
<reference evidence="2 3" key="2">
    <citation type="submission" date="2019-02" db="EMBL/GenBank/DDBJ databases">
        <title>'Lichenibacterium ramalinii' gen. nov. sp. nov., 'Lichenibacterium minor' gen. nov. sp. nov.</title>
        <authorList>
            <person name="Pankratov T."/>
        </authorList>
    </citation>
    <scope>NUCLEOTIDE SEQUENCE [LARGE SCALE GENOMIC DNA]</scope>
    <source>
        <strain evidence="2 3">RmlP001</strain>
    </source>
</reference>
<evidence type="ECO:0000313" key="3">
    <source>
        <dbReference type="Proteomes" id="UP000289411"/>
    </source>
</evidence>
<dbReference type="SUPFAM" id="SSF53448">
    <property type="entry name" value="Nucleotide-diphospho-sugar transferases"/>
    <property type="match status" value="1"/>
</dbReference>
<reference evidence="2 3" key="1">
    <citation type="submission" date="2018-09" db="EMBL/GenBank/DDBJ databases">
        <authorList>
            <person name="Grouzdev D.S."/>
            <person name="Krutkina M.S."/>
        </authorList>
    </citation>
    <scope>NUCLEOTIDE SEQUENCE [LARGE SCALE GENOMIC DNA]</scope>
    <source>
        <strain evidence="2 3">RmlP001</strain>
    </source>
</reference>
<name>A0A4Q2R6J8_9HYPH</name>
<organism evidence="2 3">
    <name type="scientific">Lichenibacterium ramalinae</name>
    <dbReference type="NCBI Taxonomy" id="2316527"/>
    <lineage>
        <taxon>Bacteria</taxon>
        <taxon>Pseudomonadati</taxon>
        <taxon>Pseudomonadota</taxon>
        <taxon>Alphaproteobacteria</taxon>
        <taxon>Hyphomicrobiales</taxon>
        <taxon>Lichenihabitantaceae</taxon>
        <taxon>Lichenibacterium</taxon>
    </lineage>
</organism>
<keyword evidence="3" id="KW-1185">Reference proteome</keyword>
<keyword evidence="2" id="KW-0808">Transferase</keyword>
<dbReference type="CDD" id="cd00761">
    <property type="entry name" value="Glyco_tranf_GTA_type"/>
    <property type="match status" value="1"/>
</dbReference>
<gene>
    <name evidence="2" type="ORF">D3272_22155</name>
</gene>
<dbReference type="Pfam" id="PF00535">
    <property type="entry name" value="Glycos_transf_2"/>
    <property type="match status" value="1"/>
</dbReference>
<accession>A0A4Q2R6J8</accession>
<dbReference type="Gene3D" id="3.90.550.10">
    <property type="entry name" value="Spore Coat Polysaccharide Biosynthesis Protein SpsA, Chain A"/>
    <property type="match status" value="1"/>
</dbReference>
<dbReference type="Proteomes" id="UP000289411">
    <property type="component" value="Unassembled WGS sequence"/>
</dbReference>